<protein>
    <submittedName>
        <fullName evidence="3">DDE family transposase</fullName>
    </submittedName>
</protein>
<evidence type="ECO:0000259" key="2">
    <source>
        <dbReference type="Pfam" id="PF13586"/>
    </source>
</evidence>
<name>A0A3E0DLD4_9BACT</name>
<evidence type="ECO:0000313" key="3">
    <source>
        <dbReference type="EMBL" id="REG83435.1"/>
    </source>
</evidence>
<evidence type="ECO:0000313" key="4">
    <source>
        <dbReference type="Proteomes" id="UP000256405"/>
    </source>
</evidence>
<keyword evidence="1" id="KW-0472">Membrane</keyword>
<dbReference type="AlphaFoldDB" id="A0A3E0DLD4"/>
<comment type="caution">
    <text evidence="3">The sequence shown here is derived from an EMBL/GenBank/DDBJ whole genome shotgun (WGS) entry which is preliminary data.</text>
</comment>
<dbReference type="EMBL" id="QUNF01000018">
    <property type="protein sequence ID" value="REG83435.1"/>
    <property type="molecule type" value="Genomic_DNA"/>
</dbReference>
<proteinExistence type="predicted"/>
<evidence type="ECO:0000256" key="1">
    <source>
        <dbReference type="SAM" id="Phobius"/>
    </source>
</evidence>
<gene>
    <name evidence="3" type="ORF">C8N25_11880</name>
</gene>
<keyword evidence="1" id="KW-1133">Transmembrane helix</keyword>
<accession>A0A3E0DLD4</accession>
<feature type="transmembrane region" description="Helical" evidence="1">
    <location>
        <begin position="173"/>
        <end position="199"/>
    </location>
</feature>
<sequence>MQRKYWIIQTLYGQQLAMFEAASHQVEHRIVSIDQPHVRPIVRGKARAKTEFGAKIHLSLVDGFSFLDTISWDAFNEGSHLTDYVKNYKKRFGFYPAKVLAYQIYCTRENRKWLTDKNIQLAAKPLGRPCAKAVAYHVRPGERNPVEGKFGQAKNAYGMNRIRARLKDTSQSWIASIILVLNLVKLAGMALVCLGFSAWKRINYLLKTSLKPIPYNLKSKTQTDCESGKGVVACAG</sequence>
<organism evidence="3 4">
    <name type="scientific">Algoriphagus antarcticus</name>
    <dbReference type="NCBI Taxonomy" id="238540"/>
    <lineage>
        <taxon>Bacteria</taxon>
        <taxon>Pseudomonadati</taxon>
        <taxon>Bacteroidota</taxon>
        <taxon>Cytophagia</taxon>
        <taxon>Cytophagales</taxon>
        <taxon>Cyclobacteriaceae</taxon>
        <taxon>Algoriphagus</taxon>
    </lineage>
</organism>
<dbReference type="InterPro" id="IPR025668">
    <property type="entry name" value="Tnp_DDE_dom"/>
</dbReference>
<dbReference type="Proteomes" id="UP000256405">
    <property type="component" value="Unassembled WGS sequence"/>
</dbReference>
<keyword evidence="1" id="KW-0812">Transmembrane</keyword>
<feature type="domain" description="Transposase DDE" evidence="2">
    <location>
        <begin position="99"/>
        <end position="183"/>
    </location>
</feature>
<dbReference type="Pfam" id="PF13586">
    <property type="entry name" value="DDE_Tnp_1_2"/>
    <property type="match status" value="1"/>
</dbReference>
<keyword evidence="4" id="KW-1185">Reference proteome</keyword>
<reference evidence="3 4" key="1">
    <citation type="submission" date="2018-08" db="EMBL/GenBank/DDBJ databases">
        <title>Genomic Encyclopedia of Archaeal and Bacterial Type Strains, Phase II (KMG-II): from individual species to whole genera.</title>
        <authorList>
            <person name="Goeker M."/>
        </authorList>
    </citation>
    <scope>NUCLEOTIDE SEQUENCE [LARGE SCALE GENOMIC DNA]</scope>
    <source>
        <strain evidence="3 4">DSM 15986</strain>
    </source>
</reference>